<dbReference type="InterPro" id="IPR001119">
    <property type="entry name" value="SLH_dom"/>
</dbReference>
<evidence type="ECO:0000256" key="1">
    <source>
        <dbReference type="ARBA" id="ARBA00022729"/>
    </source>
</evidence>
<feature type="domain" description="Choice-of-anchor I" evidence="4">
    <location>
        <begin position="57"/>
        <end position="537"/>
    </location>
</feature>
<evidence type="ECO:0000313" key="5">
    <source>
        <dbReference type="EMBL" id="KAB8137488.1"/>
    </source>
</evidence>
<evidence type="ECO:0008006" key="7">
    <source>
        <dbReference type="Google" id="ProtNLM"/>
    </source>
</evidence>
<evidence type="ECO:0000259" key="4">
    <source>
        <dbReference type="Pfam" id="PF22494"/>
    </source>
</evidence>
<dbReference type="Pfam" id="PF22494">
    <property type="entry name" value="choice_anch_I"/>
    <property type="match status" value="1"/>
</dbReference>
<organism evidence="5 6">
    <name type="scientific">Gracilibacillus oryzae</name>
    <dbReference type="NCBI Taxonomy" id="1672701"/>
    <lineage>
        <taxon>Bacteria</taxon>
        <taxon>Bacillati</taxon>
        <taxon>Bacillota</taxon>
        <taxon>Bacilli</taxon>
        <taxon>Bacillales</taxon>
        <taxon>Bacillaceae</taxon>
        <taxon>Gracilibacillus</taxon>
    </lineage>
</organism>
<feature type="domain" description="SLH" evidence="3">
    <location>
        <begin position="609"/>
        <end position="649"/>
    </location>
</feature>
<dbReference type="InterPro" id="IPR052956">
    <property type="entry name" value="Mesenchyme-surface_protein"/>
</dbReference>
<feature type="chain" id="PRO_5028935580" description="Alkaline phosphatase" evidence="2">
    <location>
        <begin position="29"/>
        <end position="728"/>
    </location>
</feature>
<evidence type="ECO:0000259" key="3">
    <source>
        <dbReference type="Pfam" id="PF00395"/>
    </source>
</evidence>
<sequence length="728" mass="79050">MNFKKKFVTGIAAASIFFTATVPFNVLAEKPPLFQYNGEEELRVSQIAQYDSGLGEGGTEIMAYDESTRTAFVTNGTAKGFDIISINNLDSGEFKEIPSSKRVLLSSFGIEGIDDITSIAVNPVMDVVAITAVSDPKTDPGYVVFTNKNGEYITHVQVGALPDMVTFTPDGTKAIVANEGEPSDDYSVDPEGSISIINVGLSVNTLTFTEDQLDEKVRAGSKGTILQQLEPEYVTVSDDSTTAYVTLQENNAIATVDLINEEIIDVKGLGAKDHSAPGNELDAIDNEEADIKKQPLLGFYLPDAIDTFEYNGKTYILTPNEGDSRDYEAYSEEGSVEDIADQIKLNADHYQGYTQSELDEAVENGLLEDLAGTDITLEQGKNADGVYEALYSFGGRSFSIFDADTMELVYDSGSEFEEIILEAMPQHFNTNNDELKFDGRSDGKGPEPETVISGEIDGTTYAFVALERFSGIMIYDLSIPAAPEFVSLISSRDFSEDVKGDVSPEGLQFIPAEVSPTGNPLLAATHEISGTIAVYEINGKMPAAETKTFDDIQGHWAQQSIESLATKGIVSGYSADKFAPEKSISRAEIAGLIDRALQLDTSTENSGEFKDVEGSAWYKESVKDVAGADILVGYGDNTFRPEEEMTREEIIAVMIRAYEYAKGTDIEADAEEMLADFVDADEISEWAKQEVAEAIAAHLVYGVTENEIQPGKDVTRAEAAAMIQRLLQ</sequence>
<reference evidence="5 6" key="1">
    <citation type="submission" date="2019-10" db="EMBL/GenBank/DDBJ databases">
        <title>Gracilibacillus sp. nov. isolated from rice seeds.</title>
        <authorList>
            <person name="He S."/>
        </authorList>
    </citation>
    <scope>NUCLEOTIDE SEQUENCE [LARGE SCALE GENOMIC DNA]</scope>
    <source>
        <strain evidence="5 6">TD8</strain>
    </source>
</reference>
<name>A0A7C8L400_9BACI</name>
<comment type="caution">
    <text evidence="5">The sequence shown here is derived from an EMBL/GenBank/DDBJ whole genome shotgun (WGS) entry which is preliminary data.</text>
</comment>
<feature type="domain" description="SLH" evidence="3">
    <location>
        <begin position="548"/>
        <end position="590"/>
    </location>
</feature>
<dbReference type="Pfam" id="PF00395">
    <property type="entry name" value="SLH"/>
    <property type="match status" value="3"/>
</dbReference>
<dbReference type="AlphaFoldDB" id="A0A7C8L400"/>
<evidence type="ECO:0000256" key="2">
    <source>
        <dbReference type="SAM" id="SignalP"/>
    </source>
</evidence>
<dbReference type="EMBL" id="WEID01000043">
    <property type="protein sequence ID" value="KAB8137488.1"/>
    <property type="molecule type" value="Genomic_DNA"/>
</dbReference>
<dbReference type="Proteomes" id="UP000480246">
    <property type="component" value="Unassembled WGS sequence"/>
</dbReference>
<keyword evidence="1 2" id="KW-0732">Signal</keyword>
<dbReference type="PANTHER" id="PTHR46928">
    <property type="entry name" value="MESENCHYME-SPECIFIC CELL SURFACE GLYCOPROTEIN"/>
    <property type="match status" value="1"/>
</dbReference>
<evidence type="ECO:0000313" key="6">
    <source>
        <dbReference type="Proteomes" id="UP000480246"/>
    </source>
</evidence>
<accession>A0A7C8L400</accession>
<dbReference type="OrthoDB" id="9801679at2"/>
<proteinExistence type="predicted"/>
<feature type="domain" description="SLH" evidence="3">
    <location>
        <begin position="677"/>
        <end position="720"/>
    </location>
</feature>
<keyword evidence="6" id="KW-1185">Reference proteome</keyword>
<dbReference type="Gene3D" id="2.130.10.10">
    <property type="entry name" value="YVTN repeat-like/Quinoprotein amine dehydrogenase"/>
    <property type="match status" value="1"/>
</dbReference>
<protein>
    <recommendedName>
        <fullName evidence="7">Alkaline phosphatase</fullName>
    </recommendedName>
</protein>
<dbReference type="InterPro" id="IPR055188">
    <property type="entry name" value="Choice_anch_I"/>
</dbReference>
<dbReference type="SUPFAM" id="SSF75011">
    <property type="entry name" value="3-carboxy-cis,cis-mucoante lactonizing enzyme"/>
    <property type="match status" value="1"/>
</dbReference>
<feature type="signal peptide" evidence="2">
    <location>
        <begin position="1"/>
        <end position="28"/>
    </location>
</feature>
<dbReference type="NCBIfam" id="NF038117">
    <property type="entry name" value="choice_anch_I"/>
    <property type="match status" value="1"/>
</dbReference>
<dbReference type="PANTHER" id="PTHR46928:SF1">
    <property type="entry name" value="MESENCHYME-SPECIFIC CELL SURFACE GLYCOPROTEIN"/>
    <property type="match status" value="1"/>
</dbReference>
<gene>
    <name evidence="5" type="ORF">F9U64_09195</name>
</gene>
<dbReference type="RefSeq" id="WP_153402703.1">
    <property type="nucleotide sequence ID" value="NZ_ML762428.1"/>
</dbReference>
<dbReference type="InterPro" id="IPR015943">
    <property type="entry name" value="WD40/YVTN_repeat-like_dom_sf"/>
</dbReference>